<name>A0AAW0G4Y6_9APHY</name>
<dbReference type="GO" id="GO:0010008">
    <property type="term" value="C:endosome membrane"/>
    <property type="evidence" value="ECO:0007669"/>
    <property type="project" value="TreeGrafter"/>
</dbReference>
<feature type="region of interest" description="Disordered" evidence="5">
    <location>
        <begin position="1"/>
        <end position="31"/>
    </location>
</feature>
<dbReference type="PANTHER" id="PTHR45748">
    <property type="entry name" value="1-PHOSPHATIDYLINOSITOL 3-PHOSPHATE 5-KINASE-RELATED"/>
    <property type="match status" value="1"/>
</dbReference>
<evidence type="ECO:0000256" key="2">
    <source>
        <dbReference type="ARBA" id="ARBA00022771"/>
    </source>
</evidence>
<feature type="domain" description="FYVE-type" evidence="6">
    <location>
        <begin position="215"/>
        <end position="275"/>
    </location>
</feature>
<feature type="compositionally biased region" description="Basic and acidic residues" evidence="5">
    <location>
        <begin position="1724"/>
        <end position="1737"/>
    </location>
</feature>
<dbReference type="CDD" id="cd03334">
    <property type="entry name" value="Fab1_TCP"/>
    <property type="match status" value="1"/>
</dbReference>
<dbReference type="InterPro" id="IPR017455">
    <property type="entry name" value="Znf_FYVE-rel"/>
</dbReference>
<protein>
    <recommendedName>
        <fullName evidence="6">FYVE-type domain-containing protein</fullName>
    </recommendedName>
</protein>
<feature type="region of interest" description="Disordered" evidence="5">
    <location>
        <begin position="1551"/>
        <end position="1872"/>
    </location>
</feature>
<reference evidence="7 8" key="1">
    <citation type="submission" date="2022-09" db="EMBL/GenBank/DDBJ databases">
        <authorList>
            <person name="Palmer J.M."/>
        </authorList>
    </citation>
    <scope>NUCLEOTIDE SEQUENCE [LARGE SCALE GENOMIC DNA]</scope>
    <source>
        <strain evidence="7 8">DSM 7382</strain>
    </source>
</reference>
<evidence type="ECO:0000256" key="3">
    <source>
        <dbReference type="ARBA" id="ARBA00022833"/>
    </source>
</evidence>
<evidence type="ECO:0000313" key="7">
    <source>
        <dbReference type="EMBL" id="KAK7686582.1"/>
    </source>
</evidence>
<feature type="compositionally biased region" description="Polar residues" evidence="5">
    <location>
        <begin position="1578"/>
        <end position="1587"/>
    </location>
</feature>
<dbReference type="EMBL" id="JASBNA010000016">
    <property type="protein sequence ID" value="KAK7686582.1"/>
    <property type="molecule type" value="Genomic_DNA"/>
</dbReference>
<dbReference type="Gene3D" id="3.50.7.10">
    <property type="entry name" value="GroEL"/>
    <property type="match status" value="1"/>
</dbReference>
<dbReference type="InterPro" id="IPR002423">
    <property type="entry name" value="Cpn60/GroEL/TCP-1"/>
</dbReference>
<proteinExistence type="predicted"/>
<evidence type="ECO:0000256" key="5">
    <source>
        <dbReference type="SAM" id="MobiDB-lite"/>
    </source>
</evidence>
<dbReference type="CDD" id="cd15725">
    <property type="entry name" value="FYVE_PIKfyve_Fab1"/>
    <property type="match status" value="1"/>
</dbReference>
<dbReference type="GO" id="GO:0005524">
    <property type="term" value="F:ATP binding"/>
    <property type="evidence" value="ECO:0007669"/>
    <property type="project" value="InterPro"/>
</dbReference>
<organism evidence="7 8">
    <name type="scientific">Cerrena zonata</name>
    <dbReference type="NCBI Taxonomy" id="2478898"/>
    <lineage>
        <taxon>Eukaryota</taxon>
        <taxon>Fungi</taxon>
        <taxon>Dikarya</taxon>
        <taxon>Basidiomycota</taxon>
        <taxon>Agaricomycotina</taxon>
        <taxon>Agaricomycetes</taxon>
        <taxon>Polyporales</taxon>
        <taxon>Cerrenaceae</taxon>
        <taxon>Cerrena</taxon>
    </lineage>
</organism>
<dbReference type="FunFam" id="3.50.7.10:FF:000007">
    <property type="entry name" value="1-phosphatidylinositol 3-phosphate 5-kinase isoform X1"/>
    <property type="match status" value="1"/>
</dbReference>
<keyword evidence="8" id="KW-1185">Reference proteome</keyword>
<evidence type="ECO:0000313" key="8">
    <source>
        <dbReference type="Proteomes" id="UP001385951"/>
    </source>
</evidence>
<dbReference type="SUPFAM" id="SSF52029">
    <property type="entry name" value="GroEL apical domain-like"/>
    <property type="match status" value="1"/>
</dbReference>
<dbReference type="SMART" id="SM00064">
    <property type="entry name" value="FYVE"/>
    <property type="match status" value="1"/>
</dbReference>
<dbReference type="GO" id="GO:0000329">
    <property type="term" value="C:fungal-type vacuole membrane"/>
    <property type="evidence" value="ECO:0007669"/>
    <property type="project" value="TreeGrafter"/>
</dbReference>
<dbReference type="Pfam" id="PF00118">
    <property type="entry name" value="Cpn60_TCP1"/>
    <property type="match status" value="1"/>
</dbReference>
<dbReference type="GO" id="GO:0008270">
    <property type="term" value="F:zinc ion binding"/>
    <property type="evidence" value="ECO:0007669"/>
    <property type="project" value="UniProtKB-KW"/>
</dbReference>
<keyword evidence="1" id="KW-0479">Metal-binding</keyword>
<dbReference type="InterPro" id="IPR027409">
    <property type="entry name" value="GroEL-like_apical_dom_sf"/>
</dbReference>
<feature type="compositionally biased region" description="Polar residues" evidence="5">
    <location>
        <begin position="1444"/>
        <end position="1458"/>
    </location>
</feature>
<dbReference type="PROSITE" id="PS50178">
    <property type="entry name" value="ZF_FYVE"/>
    <property type="match status" value="1"/>
</dbReference>
<feature type="compositionally biased region" description="Pro residues" evidence="5">
    <location>
        <begin position="1846"/>
        <end position="1872"/>
    </location>
</feature>
<feature type="compositionally biased region" description="Low complexity" evidence="5">
    <location>
        <begin position="1385"/>
        <end position="1395"/>
    </location>
</feature>
<feature type="compositionally biased region" description="Polar residues" evidence="5">
    <location>
        <begin position="1695"/>
        <end position="1723"/>
    </location>
</feature>
<accession>A0AAW0G4Y6</accession>
<dbReference type="GO" id="GO:0000285">
    <property type="term" value="F:1-phosphatidylinositol-3-phosphate 5-kinase activity"/>
    <property type="evidence" value="ECO:0007669"/>
    <property type="project" value="TreeGrafter"/>
</dbReference>
<keyword evidence="2 4" id="KW-0863">Zinc-finger</keyword>
<feature type="region of interest" description="Disordered" evidence="5">
    <location>
        <begin position="1428"/>
        <end position="1490"/>
    </location>
</feature>
<feature type="compositionally biased region" description="Low complexity" evidence="5">
    <location>
        <begin position="7"/>
        <end position="25"/>
    </location>
</feature>
<keyword evidence="3" id="KW-0862">Zinc</keyword>
<dbReference type="SUPFAM" id="SSF57903">
    <property type="entry name" value="FYVE/PHD zinc finger"/>
    <property type="match status" value="1"/>
</dbReference>
<feature type="compositionally biased region" description="Polar residues" evidence="5">
    <location>
        <begin position="76"/>
        <end position="92"/>
    </location>
</feature>
<sequence length="2027" mass="225195">MEAPQIASSNPPTFSSSASSRSRSSGKIGDDVTILTSYNPFSEEDENDQSSYALVTSLFSRVKNSFNPLSATTSSIQVAPSTTQAPVATQESQARRPSLQPSTSGTSNKSSSDRPTPLRVISANPAPPRLSLTPVSGKELTYTDFERSTSQNGYPFSPDNSDGNYGIAIPGFPIQDSDARSIRTTASTSLQRSASAKVIRRLRGEGLSKEYWMDDSLCKECYKCKSVFTTWRRKHHCRICGQVFCARCASVIVPGIRYGQEGSIRVCTLCQDKDMNSDDEDGDDDRRSVVSSVNSSFAAHQLGGGEPRSLSRGHLPQSPFAASQLFGRSDSFSLFSIAETKRPYSGSDESGFGSRPITPIDDMHDHRHDFGVPFRRAISDDDPVSLSDKFKHDYSPGNGHKTPVDFPLTVPIQNEGTSTVAFPVSSPDQAFGPETPGMPRSRYNSYADFEGPIPMRSRVQSRLGGEHFGEAGWRARRESTAYAQELNTISMFHLRIMLRQLLTSQNIPNVKEWEDTLLKLALRIARELTFTAHPYRQGADMDVRRYVKIKKIPGGSPSDSEYVDGAVITKNVAHKHMSRSINNPRVMFVTFPLEYHRIEGQYMHFQQLLLQEKEYLGNLANRIAALRPHIVLAEKSVSRLALEALTGRKIAVARSVKRSAIQVVSRMTQGGVLNSIDKLMMEPHLGHCARVRVQTFDHALIPGRRKTYMRFEGCNREMGCTIMLRGGDLDVLKRIKKVTRFLAFTVRNLRLETHLWKDLVISLPMLSKLATPTPVHSSAGTPNGARIEEISPSPATSVAQLADSPQILVQEVSSSGHSQTETVIEDLPNEDAERLRLSRRIQESIEPYEKTFISVSATLRFPPPYPIRRMKELDDELKKAQQEYDDDLVRCGEIAKSKPQLEDAPTPIPYLQIETNEDIAAQIENLSVPEPPATPTPGGSSVTLDQPSYFDIPHTPSSQALDGQLVTSPYPLNPQARPELPIQVLTPQDIRLQSRLDYIKWLHAEQRRIWEWYLRKNKDDFNVEKYQRISLWQFQLPMDEPVLHRPCSPPELRYITFYGENDCTLGQFIETSVMETLQHFLNPNAKCDGKGCEQPRARHCKVFVHNESRLLVTVEQWDGQITDKAHLAPNLIVTWSACRICGNATPFIPISEEMQRYSFAKFLELHFYPADVQLVPGAGCEHNIYKHHIRFFAVKGMTVRFQADPIVLHEVVYPPMRIRVNPESQLQIRNDDFWQLHKRNESWYSALIDDLKLISIDAATGDEESDKRLTQLINSLIQKAQREMEELAMSINRIYQDTSATDTLGLNQVRAQRQDMIVAWQQDFDKLPKPKQLDKNSRKPSAFGSVRAMWPRKTDLLMYEQHGPSSSMSEAEDHGIVMRRNTGDSFTSTSSTSEAEVSEASENEQQLQQQQYLRHIIEIASGVEANLLLRSPPSPRKRPKKLESNSTKSDGDSDSTIGASRGAAITDITKDDPDAEPEVDADATKPAPVPIVEDTIPEGQEAESTVKAVSKLPRRPQQQHANTVAEMVKKYQGFIPPRGIEELSKTALAPSMPLSESEYEGGHKAVDKPRTRRKAPPSTLSKRSSVSDFEHSYAANVAPRYIVHPRRVSGAGGSRIPVPVGATNVDSHPPSRRSSPDKRPSYGRSQTESALRNGRGSPPNNKVQPAGPFVPRAHRSQQPQRPGGRERSRIRPSYTRETGSSAARNTVKRSSAASGGTKVSNITKHFERLNRDSERSQRRYSVIRGRRARPVATARAKLEILPSIKDAIRDEEESEGSDSSEADDEGGDDEELPRHPKRATSKAPAVSSETTAHDVQLKVDVASPPSTERELPPETKDEALLKPLTPVEPPQPVSTPVSAPPSAPPSVPTSPAFPPIDATYSVSPPDVDVGPAGNGSSLLKALSGFWPNQPTRHEQDDIMADPEHIFRDASMVVRTDEPTSIIALALNSPAYREQLQKSRVEQRAAIARDIKVAEGVEAFMPDDHSMAGSGSTWGVVNVGTSEGGDLTQELRMSSLKNLWSSASRVVA</sequence>
<comment type="caution">
    <text evidence="7">The sequence shown here is derived from an EMBL/GenBank/DDBJ whole genome shotgun (WGS) entry which is preliminary data.</text>
</comment>
<dbReference type="InterPro" id="IPR000306">
    <property type="entry name" value="Znf_FYVE"/>
</dbReference>
<dbReference type="GO" id="GO:0046854">
    <property type="term" value="P:phosphatidylinositol phosphate biosynthetic process"/>
    <property type="evidence" value="ECO:0007669"/>
    <property type="project" value="TreeGrafter"/>
</dbReference>
<feature type="compositionally biased region" description="Acidic residues" evidence="5">
    <location>
        <begin position="1769"/>
        <end position="1791"/>
    </location>
</feature>
<dbReference type="InterPro" id="IPR011011">
    <property type="entry name" value="Znf_FYVE_PHD"/>
</dbReference>
<dbReference type="Pfam" id="PF01363">
    <property type="entry name" value="FYVE"/>
    <property type="match status" value="1"/>
</dbReference>
<evidence type="ECO:0000256" key="1">
    <source>
        <dbReference type="ARBA" id="ARBA00022723"/>
    </source>
</evidence>
<dbReference type="Proteomes" id="UP001385951">
    <property type="component" value="Unassembled WGS sequence"/>
</dbReference>
<gene>
    <name evidence="7" type="ORF">QCA50_010182</name>
</gene>
<feature type="region of interest" description="Disordered" evidence="5">
    <location>
        <begin position="76"/>
        <end position="136"/>
    </location>
</feature>
<evidence type="ECO:0000259" key="6">
    <source>
        <dbReference type="PROSITE" id="PS50178"/>
    </source>
</evidence>
<dbReference type="Gene3D" id="3.30.40.10">
    <property type="entry name" value="Zinc/RING finger domain, C3HC4 (zinc finger)"/>
    <property type="match status" value="1"/>
</dbReference>
<feature type="compositionally biased region" description="Basic and acidic residues" evidence="5">
    <location>
        <begin position="1560"/>
        <end position="1569"/>
    </location>
</feature>
<dbReference type="InterPro" id="IPR013083">
    <property type="entry name" value="Znf_RING/FYVE/PHD"/>
</dbReference>
<feature type="region of interest" description="Disordered" evidence="5">
    <location>
        <begin position="1381"/>
        <end position="1407"/>
    </location>
</feature>
<feature type="compositionally biased region" description="Basic and acidic residues" evidence="5">
    <location>
        <begin position="1827"/>
        <end position="1840"/>
    </location>
</feature>
<evidence type="ECO:0000256" key="4">
    <source>
        <dbReference type="PROSITE-ProRule" id="PRU00091"/>
    </source>
</evidence>
<dbReference type="PANTHER" id="PTHR45748:SF7">
    <property type="entry name" value="1-PHOSPHATIDYLINOSITOL 3-PHOSPHATE 5-KINASE-RELATED"/>
    <property type="match status" value="1"/>
</dbReference>